<dbReference type="Pfam" id="PF13855">
    <property type="entry name" value="LRR_8"/>
    <property type="match status" value="1"/>
</dbReference>
<keyword evidence="2" id="KW-0677">Repeat</keyword>
<comment type="caution">
    <text evidence="3">The sequence shown here is derived from an EMBL/GenBank/DDBJ whole genome shotgun (WGS) entry which is preliminary data.</text>
</comment>
<dbReference type="InterPro" id="IPR050216">
    <property type="entry name" value="LRR_domain-containing"/>
</dbReference>
<evidence type="ECO:0000313" key="4">
    <source>
        <dbReference type="Proteomes" id="UP001497623"/>
    </source>
</evidence>
<gene>
    <name evidence="3" type="ORF">MNOR_LOCUS10199</name>
</gene>
<dbReference type="AlphaFoldDB" id="A0AAV2QCB5"/>
<dbReference type="EMBL" id="CAXKWB010005093">
    <property type="protein sequence ID" value="CAL4076623.1"/>
    <property type="molecule type" value="Genomic_DNA"/>
</dbReference>
<dbReference type="InterPro" id="IPR003591">
    <property type="entry name" value="Leu-rich_rpt_typical-subtyp"/>
</dbReference>
<dbReference type="GO" id="GO:0005737">
    <property type="term" value="C:cytoplasm"/>
    <property type="evidence" value="ECO:0007669"/>
    <property type="project" value="TreeGrafter"/>
</dbReference>
<evidence type="ECO:0000256" key="1">
    <source>
        <dbReference type="ARBA" id="ARBA00022614"/>
    </source>
</evidence>
<dbReference type="Gene3D" id="3.80.10.10">
    <property type="entry name" value="Ribonuclease Inhibitor"/>
    <property type="match status" value="1"/>
</dbReference>
<dbReference type="InterPro" id="IPR032675">
    <property type="entry name" value="LRR_dom_sf"/>
</dbReference>
<proteinExistence type="predicted"/>
<organism evidence="3 4">
    <name type="scientific">Meganyctiphanes norvegica</name>
    <name type="common">Northern krill</name>
    <name type="synonym">Thysanopoda norvegica</name>
    <dbReference type="NCBI Taxonomy" id="48144"/>
    <lineage>
        <taxon>Eukaryota</taxon>
        <taxon>Metazoa</taxon>
        <taxon>Ecdysozoa</taxon>
        <taxon>Arthropoda</taxon>
        <taxon>Crustacea</taxon>
        <taxon>Multicrustacea</taxon>
        <taxon>Malacostraca</taxon>
        <taxon>Eumalacostraca</taxon>
        <taxon>Eucarida</taxon>
        <taxon>Euphausiacea</taxon>
        <taxon>Euphausiidae</taxon>
        <taxon>Meganyctiphanes</taxon>
    </lineage>
</organism>
<dbReference type="InterPro" id="IPR001611">
    <property type="entry name" value="Leu-rich_rpt"/>
</dbReference>
<protein>
    <recommendedName>
        <fullName evidence="5">Leucine-rich repeat-containing protein 57</fullName>
    </recommendedName>
</protein>
<feature type="non-terminal residue" evidence="3">
    <location>
        <position position="241"/>
    </location>
</feature>
<accession>A0AAV2QCB5</accession>
<evidence type="ECO:0000313" key="3">
    <source>
        <dbReference type="EMBL" id="CAL4076623.1"/>
    </source>
</evidence>
<dbReference type="PANTHER" id="PTHR48051">
    <property type="match status" value="1"/>
</dbReference>
<dbReference type="FunFam" id="3.80.10.10:FF:000230">
    <property type="entry name" value="Leucine-rich repeat-containing protein 57"/>
    <property type="match status" value="1"/>
</dbReference>
<dbReference type="SMART" id="SM00369">
    <property type="entry name" value="LRR_TYP"/>
    <property type="match status" value="5"/>
</dbReference>
<evidence type="ECO:0000256" key="2">
    <source>
        <dbReference type="ARBA" id="ARBA00022737"/>
    </source>
</evidence>
<keyword evidence="1" id="KW-0433">Leucine-rich repeat</keyword>
<evidence type="ECO:0008006" key="5">
    <source>
        <dbReference type="Google" id="ProtNLM"/>
    </source>
</evidence>
<reference evidence="3 4" key="1">
    <citation type="submission" date="2024-05" db="EMBL/GenBank/DDBJ databases">
        <authorList>
            <person name="Wallberg A."/>
        </authorList>
    </citation>
    <scope>NUCLEOTIDE SEQUENCE [LARGE SCALE GENOMIC DNA]</scope>
</reference>
<sequence>MKNTRAPGAVKKHLETAEKTGVLVLSDRKLMDVPDLSSLSKVLRTLDLSTNKLSRLPDSICSLSNLKHLTINNNKIEFLPEEMGSLTKLESISATSNQLALLPQSFSKLRHLKSIILSDNKVTSFPLSICGLPQMDVVDFSGNSINEVPDGIENLQAVEVNLNQNQISMISVSVASCPRLKTLRLEENCLSLLAIPTQLLSDSKVSLLCVDGNLFKMKEFEELEGHVEYMERYTAVKKKMF</sequence>
<dbReference type="PANTHER" id="PTHR48051:SF1">
    <property type="entry name" value="RAS SUPPRESSOR PROTEIN 1"/>
    <property type="match status" value="1"/>
</dbReference>
<keyword evidence="4" id="KW-1185">Reference proteome</keyword>
<dbReference type="Proteomes" id="UP001497623">
    <property type="component" value="Unassembled WGS sequence"/>
</dbReference>
<name>A0AAV2QCB5_MEGNR</name>
<dbReference type="PROSITE" id="PS51450">
    <property type="entry name" value="LRR"/>
    <property type="match status" value="1"/>
</dbReference>
<dbReference type="SUPFAM" id="SSF52058">
    <property type="entry name" value="L domain-like"/>
    <property type="match status" value="1"/>
</dbReference>